<comment type="caution">
    <text evidence="2">The sequence shown here is derived from an EMBL/GenBank/DDBJ whole genome shotgun (WGS) entry which is preliminary data.</text>
</comment>
<keyword evidence="3" id="KW-1185">Reference proteome</keyword>
<name>A0A9W8N4Y0_9PEZI</name>
<feature type="region of interest" description="Disordered" evidence="1">
    <location>
        <begin position="35"/>
        <end position="58"/>
    </location>
</feature>
<proteinExistence type="predicted"/>
<reference evidence="2" key="1">
    <citation type="submission" date="2022-07" db="EMBL/GenBank/DDBJ databases">
        <title>Genome Sequence of Xylaria arbuscula.</title>
        <authorList>
            <person name="Buettner E."/>
        </authorList>
    </citation>
    <scope>NUCLEOTIDE SEQUENCE</scope>
    <source>
        <strain evidence="2">VT107</strain>
    </source>
</reference>
<evidence type="ECO:0000256" key="1">
    <source>
        <dbReference type="SAM" id="MobiDB-lite"/>
    </source>
</evidence>
<dbReference type="AlphaFoldDB" id="A0A9W8N4Y0"/>
<protein>
    <submittedName>
        <fullName evidence="2">Uncharacterized protein</fullName>
    </submittedName>
</protein>
<dbReference type="Proteomes" id="UP001148614">
    <property type="component" value="Unassembled WGS sequence"/>
</dbReference>
<sequence>MIITSQYLDQVAGERADLKPMTAVPRASPSYLLRNGRREPRDLSMTSSVDTPWPRRPVQGRPQAWKMLEKVGLTMGGLGMNEGVPASTVMIRSDILGDLIAPVGSQDGRKVAVNNLSHS</sequence>
<accession>A0A9W8N4Y0</accession>
<dbReference type="EMBL" id="JANPWZ010002808">
    <property type="protein sequence ID" value="KAJ3555974.1"/>
    <property type="molecule type" value="Genomic_DNA"/>
</dbReference>
<evidence type="ECO:0000313" key="2">
    <source>
        <dbReference type="EMBL" id="KAJ3555974.1"/>
    </source>
</evidence>
<evidence type="ECO:0000313" key="3">
    <source>
        <dbReference type="Proteomes" id="UP001148614"/>
    </source>
</evidence>
<gene>
    <name evidence="2" type="ORF">NPX13_g10240</name>
</gene>
<organism evidence="2 3">
    <name type="scientific">Xylaria arbuscula</name>
    <dbReference type="NCBI Taxonomy" id="114810"/>
    <lineage>
        <taxon>Eukaryota</taxon>
        <taxon>Fungi</taxon>
        <taxon>Dikarya</taxon>
        <taxon>Ascomycota</taxon>
        <taxon>Pezizomycotina</taxon>
        <taxon>Sordariomycetes</taxon>
        <taxon>Xylariomycetidae</taxon>
        <taxon>Xylariales</taxon>
        <taxon>Xylariaceae</taxon>
        <taxon>Xylaria</taxon>
    </lineage>
</organism>